<name>A0ABV7D129_9PROT</name>
<dbReference type="Gene3D" id="2.40.110.10">
    <property type="entry name" value="Butyryl-CoA Dehydrogenase, subunit A, domain 2"/>
    <property type="match status" value="1"/>
</dbReference>
<evidence type="ECO:0000313" key="10">
    <source>
        <dbReference type="EMBL" id="MFC3050868.1"/>
    </source>
</evidence>
<keyword evidence="5 6" id="KW-0560">Oxidoreductase</keyword>
<feature type="domain" description="Acyl-CoA oxidase/dehydrogenase middle" evidence="8">
    <location>
        <begin position="138"/>
        <end position="215"/>
    </location>
</feature>
<evidence type="ECO:0000313" key="11">
    <source>
        <dbReference type="Proteomes" id="UP001595444"/>
    </source>
</evidence>
<dbReference type="InterPro" id="IPR013786">
    <property type="entry name" value="AcylCoA_DH/ox_N"/>
</dbReference>
<comment type="caution">
    <text evidence="10">The sequence shown here is derived from an EMBL/GenBank/DDBJ whole genome shotgun (WGS) entry which is preliminary data.</text>
</comment>
<organism evidence="10 11">
    <name type="scientific">Kordiimonas pumila</name>
    <dbReference type="NCBI Taxonomy" id="2161677"/>
    <lineage>
        <taxon>Bacteria</taxon>
        <taxon>Pseudomonadati</taxon>
        <taxon>Pseudomonadota</taxon>
        <taxon>Alphaproteobacteria</taxon>
        <taxon>Kordiimonadales</taxon>
        <taxon>Kordiimonadaceae</taxon>
        <taxon>Kordiimonas</taxon>
    </lineage>
</organism>
<gene>
    <name evidence="10" type="ORF">ACFOKA_03005</name>
</gene>
<evidence type="ECO:0000256" key="1">
    <source>
        <dbReference type="ARBA" id="ARBA00001974"/>
    </source>
</evidence>
<dbReference type="PANTHER" id="PTHR43884">
    <property type="entry name" value="ACYL-COA DEHYDROGENASE"/>
    <property type="match status" value="1"/>
</dbReference>
<dbReference type="Gene3D" id="1.20.140.10">
    <property type="entry name" value="Butyryl-CoA Dehydrogenase, subunit A, domain 3"/>
    <property type="match status" value="1"/>
</dbReference>
<dbReference type="SUPFAM" id="SSF47203">
    <property type="entry name" value="Acyl-CoA dehydrogenase C-terminal domain-like"/>
    <property type="match status" value="1"/>
</dbReference>
<dbReference type="Gene3D" id="1.10.540.10">
    <property type="entry name" value="Acyl-CoA dehydrogenase/oxidase, N-terminal domain"/>
    <property type="match status" value="1"/>
</dbReference>
<evidence type="ECO:0000256" key="6">
    <source>
        <dbReference type="RuleBase" id="RU362125"/>
    </source>
</evidence>
<feature type="domain" description="Acyl-CoA dehydrogenase/oxidase C-terminal" evidence="7">
    <location>
        <begin position="241"/>
        <end position="376"/>
    </location>
</feature>
<keyword evidence="4 6" id="KW-0274">FAD</keyword>
<evidence type="ECO:0000259" key="9">
    <source>
        <dbReference type="Pfam" id="PF02771"/>
    </source>
</evidence>
<dbReference type="RefSeq" id="WP_194212454.1">
    <property type="nucleotide sequence ID" value="NZ_CP061205.1"/>
</dbReference>
<dbReference type="InterPro" id="IPR046373">
    <property type="entry name" value="Acyl-CoA_Oxase/DH_mid-dom_sf"/>
</dbReference>
<dbReference type="InterPro" id="IPR036250">
    <property type="entry name" value="AcylCo_DH-like_C"/>
</dbReference>
<sequence length="379" mass="40615">MVLLLNEEQQLLKDSAEGFFETKAPVSELRRLRDDRSETGYNPALWQEMAEMGFAGLLVDENHGGLSFGYVGAGVLAEEIGKNLSASPFLASAVIAAPLISLLGTDDQKETLLPLLSGGEITATLAVDETGHHSPASSTLKAEAIAGGYKLSGMKTFVPEGATVDKIIVLARTPDKKGNEHGGFSLFIVDRGTKGLIVDPVVMADSRGWAKLTFEGVVVQESALLGKEGTALDALNVILEKANVVIAAELLGIAQHCLDKTVSYLKERKQFGVLIGSFQGLQHRAAKLFSEIEVTRSAILKALQSSDSPQGPGALSNIAKARACKTVELATNEAIQMHGGIGMTDEFDMGFYIKRARVLQNLYGDYNYHADQFARKSGY</sequence>
<keyword evidence="3 6" id="KW-0285">Flavoprotein</keyword>
<evidence type="ECO:0000259" key="8">
    <source>
        <dbReference type="Pfam" id="PF02770"/>
    </source>
</evidence>
<dbReference type="PANTHER" id="PTHR43884:SF20">
    <property type="entry name" value="ACYL-COA DEHYDROGENASE FADE28"/>
    <property type="match status" value="1"/>
</dbReference>
<dbReference type="InterPro" id="IPR037069">
    <property type="entry name" value="AcylCoA_DH/ox_N_sf"/>
</dbReference>
<comment type="similarity">
    <text evidence="2 6">Belongs to the acyl-CoA dehydrogenase family.</text>
</comment>
<keyword evidence="11" id="KW-1185">Reference proteome</keyword>
<dbReference type="InterPro" id="IPR009075">
    <property type="entry name" value="AcylCo_DH/oxidase_C"/>
</dbReference>
<accession>A0ABV7D129</accession>
<dbReference type="CDD" id="cd00567">
    <property type="entry name" value="ACAD"/>
    <property type="match status" value="1"/>
</dbReference>
<dbReference type="InterPro" id="IPR006091">
    <property type="entry name" value="Acyl-CoA_Oxase/DH_mid-dom"/>
</dbReference>
<evidence type="ECO:0000256" key="3">
    <source>
        <dbReference type="ARBA" id="ARBA00022630"/>
    </source>
</evidence>
<protein>
    <submittedName>
        <fullName evidence="10">Acyl-CoA dehydrogenase family protein</fullName>
        <ecNumber evidence="10">1.-.-.-</ecNumber>
    </submittedName>
</protein>
<evidence type="ECO:0000259" key="7">
    <source>
        <dbReference type="Pfam" id="PF00441"/>
    </source>
</evidence>
<dbReference type="SUPFAM" id="SSF56645">
    <property type="entry name" value="Acyl-CoA dehydrogenase NM domain-like"/>
    <property type="match status" value="1"/>
</dbReference>
<reference evidence="11" key="1">
    <citation type="journal article" date="2019" name="Int. J. Syst. Evol. Microbiol.">
        <title>The Global Catalogue of Microorganisms (GCM) 10K type strain sequencing project: providing services to taxonomists for standard genome sequencing and annotation.</title>
        <authorList>
            <consortium name="The Broad Institute Genomics Platform"/>
            <consortium name="The Broad Institute Genome Sequencing Center for Infectious Disease"/>
            <person name="Wu L."/>
            <person name="Ma J."/>
        </authorList>
    </citation>
    <scope>NUCLEOTIDE SEQUENCE [LARGE SCALE GENOMIC DNA]</scope>
    <source>
        <strain evidence="11">KCTC 62164</strain>
    </source>
</reference>
<dbReference type="Proteomes" id="UP001595444">
    <property type="component" value="Unassembled WGS sequence"/>
</dbReference>
<comment type="cofactor">
    <cofactor evidence="1 6">
        <name>FAD</name>
        <dbReference type="ChEBI" id="CHEBI:57692"/>
    </cofactor>
</comment>
<dbReference type="GO" id="GO:0016491">
    <property type="term" value="F:oxidoreductase activity"/>
    <property type="evidence" value="ECO:0007669"/>
    <property type="project" value="UniProtKB-KW"/>
</dbReference>
<dbReference type="EC" id="1.-.-.-" evidence="10"/>
<feature type="domain" description="Acyl-CoA dehydrogenase/oxidase N-terminal" evidence="9">
    <location>
        <begin position="6"/>
        <end position="120"/>
    </location>
</feature>
<dbReference type="Pfam" id="PF02770">
    <property type="entry name" value="Acyl-CoA_dh_M"/>
    <property type="match status" value="1"/>
</dbReference>
<dbReference type="InterPro" id="IPR009100">
    <property type="entry name" value="AcylCoA_DH/oxidase_NM_dom_sf"/>
</dbReference>
<dbReference type="Pfam" id="PF02771">
    <property type="entry name" value="Acyl-CoA_dh_N"/>
    <property type="match status" value="1"/>
</dbReference>
<evidence type="ECO:0000256" key="5">
    <source>
        <dbReference type="ARBA" id="ARBA00023002"/>
    </source>
</evidence>
<evidence type="ECO:0000256" key="4">
    <source>
        <dbReference type="ARBA" id="ARBA00022827"/>
    </source>
</evidence>
<dbReference type="Pfam" id="PF00441">
    <property type="entry name" value="Acyl-CoA_dh_1"/>
    <property type="match status" value="1"/>
</dbReference>
<dbReference type="EMBL" id="JBHRSL010000002">
    <property type="protein sequence ID" value="MFC3050868.1"/>
    <property type="molecule type" value="Genomic_DNA"/>
</dbReference>
<proteinExistence type="inferred from homology"/>
<evidence type="ECO:0000256" key="2">
    <source>
        <dbReference type="ARBA" id="ARBA00009347"/>
    </source>
</evidence>